<dbReference type="EMBL" id="RSCL01000020">
    <property type="protein sequence ID" value="RUT01201.1"/>
    <property type="molecule type" value="Genomic_DNA"/>
</dbReference>
<feature type="region of interest" description="Disordered" evidence="1">
    <location>
        <begin position="229"/>
        <end position="268"/>
    </location>
</feature>
<keyword evidence="2" id="KW-0732">Signal</keyword>
<evidence type="ECO:0008006" key="5">
    <source>
        <dbReference type="Google" id="ProtNLM"/>
    </source>
</evidence>
<comment type="caution">
    <text evidence="3">The sequence shown here is derived from an EMBL/GenBank/DDBJ whole genome shotgun (WGS) entry which is preliminary data.</text>
</comment>
<organism evidence="3 4">
    <name type="scientific">Dulcicalothrix desertica PCC 7102</name>
    <dbReference type="NCBI Taxonomy" id="232991"/>
    <lineage>
        <taxon>Bacteria</taxon>
        <taxon>Bacillati</taxon>
        <taxon>Cyanobacteriota</taxon>
        <taxon>Cyanophyceae</taxon>
        <taxon>Nostocales</taxon>
        <taxon>Calotrichaceae</taxon>
        <taxon>Dulcicalothrix</taxon>
    </lineage>
</organism>
<gene>
    <name evidence="3" type="ORF">DSM106972_067520</name>
</gene>
<dbReference type="RefSeq" id="WP_127084914.1">
    <property type="nucleotide sequence ID" value="NZ_RSCL01000020.1"/>
</dbReference>
<dbReference type="Pfam" id="PF14218">
    <property type="entry name" value="COP23"/>
    <property type="match status" value="1"/>
</dbReference>
<evidence type="ECO:0000313" key="3">
    <source>
        <dbReference type="EMBL" id="RUT01201.1"/>
    </source>
</evidence>
<feature type="chain" id="PRO_5030092492" description="Circadian oscillating protein COP23" evidence="2">
    <location>
        <begin position="28"/>
        <end position="268"/>
    </location>
</feature>
<dbReference type="AlphaFoldDB" id="A0A433V573"/>
<reference evidence="3" key="1">
    <citation type="submission" date="2018-12" db="EMBL/GenBank/DDBJ databases">
        <authorList>
            <person name="Will S."/>
            <person name="Neumann-Schaal M."/>
            <person name="Henke P."/>
        </authorList>
    </citation>
    <scope>NUCLEOTIDE SEQUENCE</scope>
    <source>
        <strain evidence="3">PCC 7102</strain>
    </source>
</reference>
<evidence type="ECO:0000256" key="2">
    <source>
        <dbReference type="SAM" id="SignalP"/>
    </source>
</evidence>
<name>A0A433V573_9CYAN</name>
<protein>
    <recommendedName>
        <fullName evidence="5">Circadian oscillating protein COP23</fullName>
    </recommendedName>
</protein>
<dbReference type="Proteomes" id="UP000271624">
    <property type="component" value="Unassembled WGS sequence"/>
</dbReference>
<sequence>MSKHPIKFLVFGAFGLSLFAGSLPALAQYNGNGDVVVPTTGSGGSVGGSTDSSVYSGDRYPSGGSVNTSARFVCQQFNGQNTVMYQPQSQPGQYFAWATPRTLGGGWDTARRCQAIAQRLESYRGDGLLELQTSVMNGENVVCVTTEANPSCRIVFTVPRDKDPYIVRNSVFENLASADDGQQTTAINTYRDRNGNQIDQIYRTIVGGNNGRSISNNRSAKSPIALKPFLDRADGGTGQGLKNGAKIGRQPNTRQQPGARLNPSRFKR</sequence>
<proteinExistence type="predicted"/>
<accession>A0A433V573</accession>
<evidence type="ECO:0000256" key="1">
    <source>
        <dbReference type="SAM" id="MobiDB-lite"/>
    </source>
</evidence>
<keyword evidence="4" id="KW-1185">Reference proteome</keyword>
<reference evidence="3" key="2">
    <citation type="journal article" date="2019" name="Genome Biol. Evol.">
        <title>Day and night: Metabolic profiles and evolutionary relationships of six axenic non-marine cyanobacteria.</title>
        <authorList>
            <person name="Will S.E."/>
            <person name="Henke P."/>
            <person name="Boedeker C."/>
            <person name="Huang S."/>
            <person name="Brinkmann H."/>
            <person name="Rohde M."/>
            <person name="Jarek M."/>
            <person name="Friedl T."/>
            <person name="Seufert S."/>
            <person name="Schumacher M."/>
            <person name="Overmann J."/>
            <person name="Neumann-Schaal M."/>
            <person name="Petersen J."/>
        </authorList>
    </citation>
    <scope>NUCLEOTIDE SEQUENCE [LARGE SCALE GENOMIC DNA]</scope>
    <source>
        <strain evidence="3">PCC 7102</strain>
    </source>
</reference>
<dbReference type="InterPro" id="IPR025478">
    <property type="entry name" value="COP23"/>
</dbReference>
<feature type="signal peptide" evidence="2">
    <location>
        <begin position="1"/>
        <end position="27"/>
    </location>
</feature>
<evidence type="ECO:0000313" key="4">
    <source>
        <dbReference type="Proteomes" id="UP000271624"/>
    </source>
</evidence>
<dbReference type="OrthoDB" id="515781at2"/>